<feature type="domain" description="Glycosyl hydrolase family 13 catalytic" evidence="10">
    <location>
        <begin position="83"/>
        <end position="525"/>
    </location>
</feature>
<dbReference type="Gene3D" id="3.40.50.2000">
    <property type="entry name" value="Glycogen Phosphorylase B"/>
    <property type="match status" value="2"/>
</dbReference>
<dbReference type="Pfam" id="PF26108">
    <property type="entry name" value="GH_Mok13"/>
    <property type="match status" value="1"/>
</dbReference>
<keyword evidence="12" id="KW-1185">Reference proteome</keyword>
<dbReference type="Pfam" id="PF08323">
    <property type="entry name" value="Glyco_transf_5"/>
    <property type="match status" value="1"/>
</dbReference>
<dbReference type="Pfam" id="PF26111">
    <property type="entry name" value="Ig_Mok13"/>
    <property type="match status" value="1"/>
</dbReference>
<feature type="region of interest" description="Disordered" evidence="7">
    <location>
        <begin position="1910"/>
        <end position="1974"/>
    </location>
</feature>
<keyword evidence="8" id="KW-0812">Transmembrane</keyword>
<evidence type="ECO:0000256" key="5">
    <source>
        <dbReference type="ARBA" id="ARBA00023316"/>
    </source>
</evidence>
<dbReference type="FunFam" id="3.40.50.2000:FF:000058">
    <property type="entry name" value="Alpha-1,3-glucan synthase Ags1"/>
    <property type="match status" value="1"/>
</dbReference>
<dbReference type="SUPFAM" id="SSF53756">
    <property type="entry name" value="UDP-Glycosyltransferase/glycogen phosphorylase"/>
    <property type="match status" value="1"/>
</dbReference>
<feature type="transmembrane region" description="Helical" evidence="8">
    <location>
        <begin position="2168"/>
        <end position="2193"/>
    </location>
</feature>
<dbReference type="Pfam" id="PF26127">
    <property type="entry name" value="12TM_Mok13"/>
    <property type="match status" value="1"/>
</dbReference>
<dbReference type="Proteomes" id="UP001302676">
    <property type="component" value="Unassembled WGS sequence"/>
</dbReference>
<feature type="chain" id="PRO_5042883906" description="alpha-1,3-glucan synthase" evidence="9">
    <location>
        <begin position="34"/>
        <end position="2427"/>
    </location>
</feature>
<feature type="transmembrane region" description="Helical" evidence="8">
    <location>
        <begin position="2353"/>
        <end position="2371"/>
    </location>
</feature>
<dbReference type="PANTHER" id="PTHR47182">
    <property type="entry name" value="CELL WALL ALPHA-1,3-GLUCAN SYNTHASE AGS1-RELATED"/>
    <property type="match status" value="1"/>
</dbReference>
<dbReference type="InterPro" id="IPR058659">
    <property type="entry name" value="Mok11-13/Ags1-like_CBM"/>
</dbReference>
<feature type="transmembrane region" description="Helical" evidence="8">
    <location>
        <begin position="2037"/>
        <end position="2054"/>
    </location>
</feature>
<evidence type="ECO:0000256" key="8">
    <source>
        <dbReference type="SAM" id="Phobius"/>
    </source>
</evidence>
<reference evidence="11" key="1">
    <citation type="journal article" date="2023" name="Mol. Phylogenet. Evol.">
        <title>Genome-scale phylogeny and comparative genomics of the fungal order Sordariales.</title>
        <authorList>
            <person name="Hensen N."/>
            <person name="Bonometti L."/>
            <person name="Westerberg I."/>
            <person name="Brannstrom I.O."/>
            <person name="Guillou S."/>
            <person name="Cros-Aarteil S."/>
            <person name="Calhoun S."/>
            <person name="Haridas S."/>
            <person name="Kuo A."/>
            <person name="Mondo S."/>
            <person name="Pangilinan J."/>
            <person name="Riley R."/>
            <person name="LaButti K."/>
            <person name="Andreopoulos B."/>
            <person name="Lipzen A."/>
            <person name="Chen C."/>
            <person name="Yan M."/>
            <person name="Daum C."/>
            <person name="Ng V."/>
            <person name="Clum A."/>
            <person name="Steindorff A."/>
            <person name="Ohm R.A."/>
            <person name="Martin F."/>
            <person name="Silar P."/>
            <person name="Natvig D.O."/>
            <person name="Lalanne C."/>
            <person name="Gautier V."/>
            <person name="Ament-Velasquez S.L."/>
            <person name="Kruys A."/>
            <person name="Hutchinson M.I."/>
            <person name="Powell A.J."/>
            <person name="Barry K."/>
            <person name="Miller A.N."/>
            <person name="Grigoriev I.V."/>
            <person name="Debuchy R."/>
            <person name="Gladieux P."/>
            <person name="Hiltunen Thoren M."/>
            <person name="Johannesson H."/>
        </authorList>
    </citation>
    <scope>NUCLEOTIDE SEQUENCE</scope>
    <source>
        <strain evidence="11">CBS 141.50</strain>
    </source>
</reference>
<dbReference type="InterPro" id="IPR058657">
    <property type="entry name" value="Mok11-13/Ags1-like_Ig"/>
</dbReference>
<dbReference type="FunFam" id="3.40.50.2000:FF:000052">
    <property type="entry name" value="Alpha-1,3-glucan synthase Ags2"/>
    <property type="match status" value="1"/>
</dbReference>
<feature type="region of interest" description="Disordered" evidence="7">
    <location>
        <begin position="676"/>
        <end position="697"/>
    </location>
</feature>
<feature type="transmembrane region" description="Helical" evidence="8">
    <location>
        <begin position="2400"/>
        <end position="2419"/>
    </location>
</feature>
<gene>
    <name evidence="11" type="ORF">C8A04DRAFT_10927</name>
</gene>
<evidence type="ECO:0000256" key="4">
    <source>
        <dbReference type="ARBA" id="ARBA00022679"/>
    </source>
</evidence>
<feature type="region of interest" description="Disordered" evidence="7">
    <location>
        <begin position="1787"/>
        <end position="1825"/>
    </location>
</feature>
<keyword evidence="8" id="KW-0472">Membrane</keyword>
<feature type="transmembrane region" description="Helical" evidence="8">
    <location>
        <begin position="2214"/>
        <end position="2231"/>
    </location>
</feature>
<comment type="similarity">
    <text evidence="1">Belongs to the glycosyltransferase group 1 family.</text>
</comment>
<evidence type="ECO:0000256" key="9">
    <source>
        <dbReference type="SAM" id="SignalP"/>
    </source>
</evidence>
<comment type="caution">
    <text evidence="11">The sequence shown here is derived from an EMBL/GenBank/DDBJ whole genome shotgun (WGS) entry which is preliminary data.</text>
</comment>
<reference evidence="11" key="2">
    <citation type="submission" date="2023-05" db="EMBL/GenBank/DDBJ databases">
        <authorList>
            <consortium name="Lawrence Berkeley National Laboratory"/>
            <person name="Steindorff A."/>
            <person name="Hensen N."/>
            <person name="Bonometti L."/>
            <person name="Westerberg I."/>
            <person name="Brannstrom I.O."/>
            <person name="Guillou S."/>
            <person name="Cros-Aarteil S."/>
            <person name="Calhoun S."/>
            <person name="Haridas S."/>
            <person name="Kuo A."/>
            <person name="Mondo S."/>
            <person name="Pangilinan J."/>
            <person name="Riley R."/>
            <person name="Labutti K."/>
            <person name="Andreopoulos B."/>
            <person name="Lipzen A."/>
            <person name="Chen C."/>
            <person name="Yanf M."/>
            <person name="Daum C."/>
            <person name="Ng V."/>
            <person name="Clum A."/>
            <person name="Ohm R."/>
            <person name="Martin F."/>
            <person name="Silar P."/>
            <person name="Natvig D."/>
            <person name="Lalanne C."/>
            <person name="Gautier V."/>
            <person name="Ament-Velasquez S.L."/>
            <person name="Kruys A."/>
            <person name="Hutchinson M.I."/>
            <person name="Powell A.J."/>
            <person name="Barry K."/>
            <person name="Miller A.N."/>
            <person name="Grigoriev I.V."/>
            <person name="Debuchy R."/>
            <person name="Gladieux P."/>
            <person name="Thoren M.H."/>
            <person name="Johannesson H."/>
        </authorList>
    </citation>
    <scope>NUCLEOTIDE SEQUENCE</scope>
    <source>
        <strain evidence="11">CBS 141.50</strain>
    </source>
</reference>
<feature type="transmembrane region" description="Helical" evidence="8">
    <location>
        <begin position="2279"/>
        <end position="2296"/>
    </location>
</feature>
<feature type="transmembrane region" description="Helical" evidence="8">
    <location>
        <begin position="2308"/>
        <end position="2332"/>
    </location>
</feature>
<keyword evidence="5" id="KW-0961">Cell wall biogenesis/degradation</keyword>
<organism evidence="11 12">
    <name type="scientific">Dichotomopilus funicola</name>
    <dbReference type="NCBI Taxonomy" id="1934379"/>
    <lineage>
        <taxon>Eukaryota</taxon>
        <taxon>Fungi</taxon>
        <taxon>Dikarya</taxon>
        <taxon>Ascomycota</taxon>
        <taxon>Pezizomycotina</taxon>
        <taxon>Sordariomycetes</taxon>
        <taxon>Sordariomycetidae</taxon>
        <taxon>Sordariales</taxon>
        <taxon>Chaetomiaceae</taxon>
        <taxon>Dichotomopilus</taxon>
    </lineage>
</organism>
<keyword evidence="8" id="KW-1133">Transmembrane helix</keyword>
<proteinExistence type="inferred from homology"/>
<feature type="signal peptide" evidence="9">
    <location>
        <begin position="1"/>
        <end position="33"/>
    </location>
</feature>
<feature type="transmembrane region" description="Helical" evidence="8">
    <location>
        <begin position="2128"/>
        <end position="2148"/>
    </location>
</feature>
<dbReference type="GO" id="GO:0009277">
    <property type="term" value="C:fungal-type cell wall"/>
    <property type="evidence" value="ECO:0007669"/>
    <property type="project" value="TreeGrafter"/>
</dbReference>
<dbReference type="InterPro" id="IPR058655">
    <property type="entry name" value="Mok11-14/Ags1-like"/>
</dbReference>
<evidence type="ECO:0000256" key="3">
    <source>
        <dbReference type="ARBA" id="ARBA00022676"/>
    </source>
</evidence>
<sequence length="2427" mass="268956">MPRPSFVSSSSGGRLLHILLLTLAATTTTFVSALRFDASQVDYNLNRNRTATNPLDYWGSRQDDEPDFKYAESPTNWRMPFYTIFLDRFVNGNPANDDINGTMYESDFMSTQLRFGGDLAGLKDSLDYIEGMGVKAVYIAGSPFINLPWGADSYSPVDLTLLDKHYGDIKAWQEVIDDIHSRGMMSDLIGFQGYLNTSTPFQTAEHKVEWKTSRRYLDFDIGNEYNASCEYPQFWYEDGTRIYPDGLKGCYDSDFDQYGDVEAFGVFPDWQRQLAKFASVQDRLRDWEPSVAARLQRFSCMTIRMLDVDGFRIDKAVQVTVDAQAAFSTAMRDCAREVGKENFVVFGEITSGNDLGSVYLGRGRESKATRAIGDWTKAIALTPPETADEGGQWLRDKGHSALDAGAFHYSVYRFMTRFLGLQGNLEAGHDLPLDWVDAWHQMVQSNDFFNPNNGEFDPRHLYGVTNQDVFRWPAIEQGVERMLLGYFITTLLMPGAPLVYYGEEQALYALDGTASNYVYGRQAFAPSPAWKAHGCFQLTIDQYLGWPVSKGREACHDEAVAWDHRDPSAPLRNIFRHMFALRENLPVLQDGWLLENLAKQVDLVAINGSATKTEVGIWSVARGLYTPVQNGTDKPVWLVYHNRPTQKTYKFDCGKKDEAFIAPFDDGAKVQNLFSTSEGDDEPLTLEPSARTTDFTSSGKTAGCVSSITLEPFEFRAYVETERWVQPAPMITRFEPGHDFPMDATDREGSIDIAIEYNVEMDCDSVSKALSAIVTVDGTKDPSEVKFDTPKCNKNTAVSKNKNKKIPYTGAIQSSWRLETTLRNVPDGIVKVSVASNATTKADASVSTSATDHFLIRFGRGTNPVVFPASNYSRELLSMEGSTMYVQHNAAGATHWRYSTNWASSWSDWIPYDSANPRSKLTKLPWKGTGLQEWTGDHLTVQYYSRPLGSSAFMQHSDSGDIVYERGFPHIRIHGPYNKWGYDAGLPGSMDLVGHRQWSLHFMYEWPAAFQLNIWGINPDNQPDVGAIYGDIDNDGIVDRLPPSSLTENVINITKPPPMPALAYQLVYNDATWQFEYIPSGHVGIQIVLFILLAVLPVLTAVLAGWVYMRSFYQVKVNKSGFTAKGWVPLGLSKLDLKAFGSGKSKGGVEMNAMSPSPPSSTIIPVNGAAVGAGAALGAKKRTVLIATMEYNMDDFGIKIKIGGLGVMAQLMGSALSHIDLIWVVPVVGDVDYPTDRMTRAESMFVQVMGQPYEIEVYYHTAKNITFVLLDAPIFRKQTKADPYIARMDDIESAILYAAWNSCIAETIRRFPVDVYHINDYHGAAAPLYLLPQTIPCCLSLHNAEFQGMWPMRTPDEAKEVCDVFNLPPDVVKDYVQYGSVFNLLHAAASYLRIHQRGFGAVGVSRKYGDRSLARYPIFWSLKNIGQLPNPDPSDTAEWDPSKDVAKQSDAHGIDVDQSFEEKRADLRRQAQEWAGLEVDPSAELFVFVGRWSLQKGVDLIADIFPSILAKYPKTQLICIGPVIDLYGRFAALKLQKLMDMYPKRVFSKPEFTQLPPYIFSGAEFALIPSRDEPFGLVAVEFGRKGALGVGARVGGLGQMPGFWYTVESMTPSHLLQQFKQAIVSALDCKPSKRALMRAWSAKQRFPVAQWVKQLDELYAESIRIHNKEARKRKLDALRPPSPNPSRPSSRPTSPRPASPASTTTYVDGANPSSRTASPAPNTRGLMTPDLPSPSAPWLTAPKLPGSSPRDSTASSIAESIYGAGGGLHGARDSTLSVDSFAVRAQRDGTISPGPGLAPPGAAGTSLGGGLAPPRPAHMLGQSHRNSSLLSLPDVVGDRHDLKLQQVDQFFNDAHGEYFAMYEEMLDGHGPAGSGLTPQNSATDLCIETFIKKSEKEWFSRYREAKLGRPHSKFMGTGSASSPTSPGGSRPQSRNGSARNESVVSRGRQRHRSMTPSSMIGRSVFGESPPEEENHVDDEFLLGEGYQAPTGLKKILSIRLGDWPLYSMLLALGQVISVSSYQIVLLTGETTQTPEKLYMVAGTYLVTSLLWWALERNAKSVYALSAPWFFFGFAFLMIGVAPFIPDWRVANKIEDAATCFYAAGASSGALSFALNFGDEGGAPTKQWITRALTVSGFAQVYSIGLWYWGSIVANMDPTATVFVGTSNIPQAIVVGVPLAILFWAVGVVLYLGLPDFYRQSPATIPGFYISLYRRKLVPWFFVMIILQNYWLSAPYGRSWQFLFDTQHVPGWGIFILALGFYCGLWALVLYAFSYYSDEHTWLLPIFAIGLLAPRWAQEFWGTSGIGWYLPWAGGPVGSAIVSRCLWLWLGLLDNIQGVGLGMLLLATLTRQHVLTVLIGAQVVGSAFTMLARATSPNSLSPHTTFPDFSQGVMPGVASPFFWVCLGFQLIIPIGFFKFFRKEQVSKP</sequence>
<evidence type="ECO:0000256" key="6">
    <source>
        <dbReference type="ARBA" id="ARBA00048960"/>
    </source>
</evidence>
<dbReference type="EC" id="2.4.1.183" evidence="2"/>
<dbReference type="InterPro" id="IPR058658">
    <property type="entry name" value="Mok11-13/Ags1-like_Ig_2"/>
</dbReference>
<dbReference type="Pfam" id="PF00534">
    <property type="entry name" value="Glycos_transf_1"/>
    <property type="match status" value="1"/>
</dbReference>
<dbReference type="InterPro" id="IPR006047">
    <property type="entry name" value="GH13_cat_dom"/>
</dbReference>
<dbReference type="InterPro" id="IPR001296">
    <property type="entry name" value="Glyco_trans_1"/>
</dbReference>
<accession>A0AAN6ZQ43</accession>
<keyword evidence="4" id="KW-0808">Transferase</keyword>
<feature type="compositionally biased region" description="Low complexity" evidence="7">
    <location>
        <begin position="1916"/>
        <end position="1929"/>
    </location>
</feature>
<protein>
    <recommendedName>
        <fullName evidence="2">alpha-1,3-glucan synthase</fullName>
        <ecNumber evidence="2">2.4.1.183</ecNumber>
    </recommendedName>
</protein>
<dbReference type="InterPro" id="IPR013534">
    <property type="entry name" value="Starch_synth_cat_dom"/>
</dbReference>
<dbReference type="InterPro" id="IPR017853">
    <property type="entry name" value="GH"/>
</dbReference>
<evidence type="ECO:0000313" key="11">
    <source>
        <dbReference type="EMBL" id="KAK4145101.1"/>
    </source>
</evidence>
<feature type="compositionally biased region" description="Polar residues" evidence="7">
    <location>
        <begin position="1711"/>
        <end position="1721"/>
    </location>
</feature>
<comment type="catalytic activity">
    <reaction evidence="6">
        <text>[(1-&gt;3)-alpha-D-glucosyl](n) + UDP-alpha-D-glucose = [(1-&gt;3)-alpha-D-glucosyl](n+1) + UDP + H(+)</text>
        <dbReference type="Rhea" id="RHEA:19749"/>
        <dbReference type="Rhea" id="RHEA-COMP:11150"/>
        <dbReference type="Rhea" id="RHEA-COMP:11151"/>
        <dbReference type="ChEBI" id="CHEBI:15378"/>
        <dbReference type="ChEBI" id="CHEBI:28100"/>
        <dbReference type="ChEBI" id="CHEBI:58223"/>
        <dbReference type="ChEBI" id="CHEBI:58885"/>
        <dbReference type="EC" id="2.4.1.183"/>
    </reaction>
</comment>
<dbReference type="SUPFAM" id="SSF51445">
    <property type="entry name" value="(Trans)glycosidases"/>
    <property type="match status" value="1"/>
</dbReference>
<dbReference type="InterPro" id="IPR058654">
    <property type="entry name" value="Mok11-14/Ags1-like_TM"/>
</dbReference>
<dbReference type="Gene3D" id="3.20.20.80">
    <property type="entry name" value="Glycosidases"/>
    <property type="match status" value="2"/>
</dbReference>
<dbReference type="RefSeq" id="XP_062638472.1">
    <property type="nucleotide sequence ID" value="XM_062776764.1"/>
</dbReference>
<dbReference type="GeneID" id="87813377"/>
<dbReference type="EMBL" id="MU853571">
    <property type="protein sequence ID" value="KAK4145101.1"/>
    <property type="molecule type" value="Genomic_DNA"/>
</dbReference>
<dbReference type="FunFam" id="3.20.20.80:FF:000114">
    <property type="entry name" value="Cell wall alpha-1,3-glucan synthase ags1"/>
    <property type="match status" value="1"/>
</dbReference>
<evidence type="ECO:0000256" key="1">
    <source>
        <dbReference type="ARBA" id="ARBA00006122"/>
    </source>
</evidence>
<evidence type="ECO:0000256" key="7">
    <source>
        <dbReference type="SAM" id="MobiDB-lite"/>
    </source>
</evidence>
<feature type="compositionally biased region" description="Polar residues" evidence="7">
    <location>
        <begin position="1930"/>
        <end position="1943"/>
    </location>
</feature>
<keyword evidence="3" id="KW-0328">Glycosyltransferase</keyword>
<dbReference type="InterPro" id="IPR058656">
    <property type="entry name" value="Mok11-13/Ags1-like_GH"/>
</dbReference>
<dbReference type="SMART" id="SM00642">
    <property type="entry name" value="Aamy"/>
    <property type="match status" value="1"/>
</dbReference>
<dbReference type="PANTHER" id="PTHR47182:SF2">
    <property type="entry name" value="CELL WALL ALPHA-1,3-GLUCAN SYNTHASE AGS1"/>
    <property type="match status" value="1"/>
</dbReference>
<dbReference type="Pfam" id="PF26122">
    <property type="entry name" value="CBM_Mok13"/>
    <property type="match status" value="1"/>
</dbReference>
<keyword evidence="9" id="KW-0732">Signal</keyword>
<feature type="transmembrane region" description="Helical" evidence="8">
    <location>
        <begin position="2061"/>
        <end position="2084"/>
    </location>
</feature>
<dbReference type="GO" id="GO:0047657">
    <property type="term" value="F:alpha-1,3-glucan synthase activity"/>
    <property type="evidence" value="ECO:0007669"/>
    <property type="project" value="UniProtKB-EC"/>
</dbReference>
<feature type="transmembrane region" description="Helical" evidence="8">
    <location>
        <begin position="2251"/>
        <end position="2272"/>
    </location>
</feature>
<evidence type="ECO:0000313" key="12">
    <source>
        <dbReference type="Proteomes" id="UP001302676"/>
    </source>
</evidence>
<evidence type="ECO:0000259" key="10">
    <source>
        <dbReference type="SMART" id="SM00642"/>
    </source>
</evidence>
<feature type="region of interest" description="Disordered" evidence="7">
    <location>
        <begin position="1670"/>
        <end position="1755"/>
    </location>
</feature>
<dbReference type="Pfam" id="PF00128">
    <property type="entry name" value="Alpha-amylase"/>
    <property type="match status" value="1"/>
</dbReference>
<feature type="transmembrane region" description="Helical" evidence="8">
    <location>
        <begin position="2003"/>
        <end position="2025"/>
    </location>
</feature>
<dbReference type="CDD" id="cd03791">
    <property type="entry name" value="GT5_Glycogen_synthase_DULL1-like"/>
    <property type="match status" value="1"/>
</dbReference>
<feature type="compositionally biased region" description="Low complexity" evidence="7">
    <location>
        <begin position="1793"/>
        <end position="1805"/>
    </location>
</feature>
<name>A0AAN6ZQ43_9PEZI</name>
<evidence type="ECO:0000256" key="2">
    <source>
        <dbReference type="ARBA" id="ARBA00012688"/>
    </source>
</evidence>
<dbReference type="GO" id="GO:0070600">
    <property type="term" value="P:fungal-type cell wall (1-&gt;3)-alpha-glucan biosynthetic process"/>
    <property type="evidence" value="ECO:0007669"/>
    <property type="project" value="TreeGrafter"/>
</dbReference>
<feature type="transmembrane region" description="Helical" evidence="8">
    <location>
        <begin position="1087"/>
        <end position="1109"/>
    </location>
</feature>
<dbReference type="Pfam" id="PF26114">
    <property type="entry name" value="Ig_2_Mok13"/>
    <property type="match status" value="1"/>
</dbReference>